<accession>A0A7S0YKM1</accession>
<protein>
    <recommendedName>
        <fullName evidence="3">BAR domain-containing protein</fullName>
    </recommendedName>
</protein>
<feature type="compositionally biased region" description="Polar residues" evidence="1">
    <location>
        <begin position="415"/>
        <end position="426"/>
    </location>
</feature>
<evidence type="ECO:0000313" key="2">
    <source>
        <dbReference type="EMBL" id="CAD8781048.1"/>
    </source>
</evidence>
<feature type="region of interest" description="Disordered" evidence="1">
    <location>
        <begin position="187"/>
        <end position="213"/>
    </location>
</feature>
<gene>
    <name evidence="2" type="ORF">PPAR00522_LOCUS15230</name>
</gene>
<feature type="region of interest" description="Disordered" evidence="1">
    <location>
        <begin position="264"/>
        <end position="307"/>
    </location>
</feature>
<organism evidence="2">
    <name type="scientific">Polytomella parva</name>
    <dbReference type="NCBI Taxonomy" id="51329"/>
    <lineage>
        <taxon>Eukaryota</taxon>
        <taxon>Viridiplantae</taxon>
        <taxon>Chlorophyta</taxon>
        <taxon>core chlorophytes</taxon>
        <taxon>Chlorophyceae</taxon>
        <taxon>CS clade</taxon>
        <taxon>Chlamydomonadales</taxon>
        <taxon>Chlamydomonadaceae</taxon>
        <taxon>Polytomella</taxon>
    </lineage>
</organism>
<sequence length="465" mass="49441">MVMKFKIFTEKTKQKLGIKGSEADWKPTSNARNLAMIEEVRRFAQQLKLMHASFTELERNISGSMSTIQGVLSSPLPRVHTVTDGGVIPVEGQISLVGHGVSLDVISSAGPELKLRLQQEVLYPLEQWLAAYRSIKARNVKLEEMRLELDSKRRLTAALAKDVEKYRYKNYNANGTVPPAFAPNANYAPSSVPSPDHPMEADASSPFAPPTNNPSYNVGAGALGYPASSASGRNQDLLHSTSSLNATNHLNSISLGQNSISHPITNPISSNSSSSNFSSLSSTTPASSTPAPSVLGIGGGSQGSKLEQAEARYQQEEEKLNRLAHSYMEVEHEVHAALLTLIKDTEVLKQYAGAALLVYERSFRQAYTAFDPNAPILGLNVTGGYAATPQGYRTTGGSTGSSTGGGSSGMPYGTWPNNTGGSNASDMQAPPIWYPDPKKAAAGGGAVMGGSVGGGYGVEHEDDRR</sequence>
<dbReference type="AlphaFoldDB" id="A0A7S0YKM1"/>
<proteinExistence type="predicted"/>
<dbReference type="EMBL" id="HBFM01023534">
    <property type="protein sequence ID" value="CAD8781048.1"/>
    <property type="molecule type" value="Transcribed_RNA"/>
</dbReference>
<name>A0A7S0YKM1_9CHLO</name>
<feature type="compositionally biased region" description="Gly residues" evidence="1">
    <location>
        <begin position="397"/>
        <end position="408"/>
    </location>
</feature>
<reference evidence="2" key="1">
    <citation type="submission" date="2021-01" db="EMBL/GenBank/DDBJ databases">
        <authorList>
            <person name="Corre E."/>
            <person name="Pelletier E."/>
            <person name="Niang G."/>
            <person name="Scheremetjew M."/>
            <person name="Finn R."/>
            <person name="Kale V."/>
            <person name="Holt S."/>
            <person name="Cochrane G."/>
            <person name="Meng A."/>
            <person name="Brown T."/>
            <person name="Cohen L."/>
        </authorList>
    </citation>
    <scope>NUCLEOTIDE SEQUENCE</scope>
    <source>
        <strain evidence="2">SAG 63-3</strain>
    </source>
</reference>
<feature type="compositionally biased region" description="Low complexity" evidence="1">
    <location>
        <begin position="264"/>
        <end position="293"/>
    </location>
</feature>
<evidence type="ECO:0000256" key="1">
    <source>
        <dbReference type="SAM" id="MobiDB-lite"/>
    </source>
</evidence>
<feature type="compositionally biased region" description="Gly residues" evidence="1">
    <location>
        <begin position="442"/>
        <end position="457"/>
    </location>
</feature>
<evidence type="ECO:0008006" key="3">
    <source>
        <dbReference type="Google" id="ProtNLM"/>
    </source>
</evidence>
<feature type="region of interest" description="Disordered" evidence="1">
    <location>
        <begin position="392"/>
        <end position="465"/>
    </location>
</feature>